<gene>
    <name evidence="3" type="ORF">LYPA_23C003455</name>
</gene>
<feature type="region of interest" description="Disordered" evidence="1">
    <location>
        <begin position="1"/>
        <end position="50"/>
    </location>
</feature>
<accession>A0A485NE01</accession>
<dbReference type="EMBL" id="CAAGRJ010014196">
    <property type="protein sequence ID" value="VFV30454.1"/>
    <property type="molecule type" value="Genomic_DNA"/>
</dbReference>
<sequence length="62" mass="6815">MEATLEVVEANNDFDDYSNHSSNSGPMRGGNFGGRSPGPYGDGGQYFAKPRNQVAMRFQEQQ</sequence>
<proteinExistence type="predicted"/>
<name>A0A485NE01_LYNPA</name>
<evidence type="ECO:0000256" key="1">
    <source>
        <dbReference type="SAM" id="MobiDB-lite"/>
    </source>
</evidence>
<organism evidence="3 4">
    <name type="scientific">Lynx pardinus</name>
    <name type="common">Iberian lynx</name>
    <name type="synonym">Felis pardina</name>
    <dbReference type="NCBI Taxonomy" id="191816"/>
    <lineage>
        <taxon>Eukaryota</taxon>
        <taxon>Metazoa</taxon>
        <taxon>Chordata</taxon>
        <taxon>Craniata</taxon>
        <taxon>Vertebrata</taxon>
        <taxon>Euteleostomi</taxon>
        <taxon>Mammalia</taxon>
        <taxon>Eutheria</taxon>
        <taxon>Laurasiatheria</taxon>
        <taxon>Carnivora</taxon>
        <taxon>Feliformia</taxon>
        <taxon>Felidae</taxon>
        <taxon>Felinae</taxon>
        <taxon>Lynx</taxon>
    </lineage>
</organism>
<protein>
    <submittedName>
        <fullName evidence="3">Isoform cra_a</fullName>
    </submittedName>
</protein>
<feature type="compositionally biased region" description="Gly residues" evidence="1">
    <location>
        <begin position="27"/>
        <end position="44"/>
    </location>
</feature>
<evidence type="ECO:0000313" key="4">
    <source>
        <dbReference type="Proteomes" id="UP000386466"/>
    </source>
</evidence>
<reference evidence="3 4" key="1">
    <citation type="submission" date="2019-01" db="EMBL/GenBank/DDBJ databases">
        <authorList>
            <person name="Alioto T."/>
            <person name="Alioto T."/>
        </authorList>
    </citation>
    <scope>NUCLEOTIDE SEQUENCE [LARGE SCALE GENOMIC DNA]</scope>
</reference>
<dbReference type="InterPro" id="IPR021662">
    <property type="entry name" value="HnRNPA1/A2_C"/>
</dbReference>
<feature type="domain" description="Heterogeneous nuclear ribonucleoprotein A1/A2 C-terminal" evidence="2">
    <location>
        <begin position="12"/>
        <end position="43"/>
    </location>
</feature>
<evidence type="ECO:0000313" key="3">
    <source>
        <dbReference type="EMBL" id="VFV30454.1"/>
    </source>
</evidence>
<dbReference type="Proteomes" id="UP000386466">
    <property type="component" value="Unassembled WGS sequence"/>
</dbReference>
<dbReference type="AlphaFoldDB" id="A0A485NE01"/>
<keyword evidence="4" id="KW-1185">Reference proteome</keyword>
<dbReference type="Pfam" id="PF11627">
    <property type="entry name" value="HnRNPA1_LC"/>
    <property type="match status" value="1"/>
</dbReference>
<evidence type="ECO:0000259" key="2">
    <source>
        <dbReference type="Pfam" id="PF11627"/>
    </source>
</evidence>